<organism evidence="4 6">
    <name type="scientific">Schizosaccharomyces japonicus (strain yFS275 / FY16936)</name>
    <name type="common">Fission yeast</name>
    <dbReference type="NCBI Taxonomy" id="402676"/>
    <lineage>
        <taxon>Eukaryota</taxon>
        <taxon>Fungi</taxon>
        <taxon>Dikarya</taxon>
        <taxon>Ascomycota</taxon>
        <taxon>Taphrinomycotina</taxon>
        <taxon>Schizosaccharomycetes</taxon>
        <taxon>Schizosaccharomycetales</taxon>
        <taxon>Schizosaccharomycetaceae</taxon>
        <taxon>Schizosaccharomyces</taxon>
    </lineage>
</organism>
<proteinExistence type="inferred from homology"/>
<dbReference type="GO" id="GO:0006535">
    <property type="term" value="P:cysteine biosynthetic process from serine"/>
    <property type="evidence" value="ECO:0000318"/>
    <property type="project" value="GO_Central"/>
</dbReference>
<dbReference type="SUPFAM" id="SSF53474">
    <property type="entry name" value="alpha/beta-Hydrolases"/>
    <property type="match status" value="1"/>
</dbReference>
<dbReference type="JaponicusDB" id="SJAG_04305">
    <property type="gene designation" value="cys2"/>
</dbReference>
<feature type="domain" description="AB hydrolase-1" evidence="3">
    <location>
        <begin position="136"/>
        <end position="456"/>
    </location>
</feature>
<evidence type="ECO:0000313" key="6">
    <source>
        <dbReference type="Proteomes" id="UP000001744"/>
    </source>
</evidence>
<dbReference type="RefSeq" id="XP_002175420.1">
    <property type="nucleotide sequence ID" value="XM_002175384.2"/>
</dbReference>
<dbReference type="GO" id="GO:0009001">
    <property type="term" value="F:serine O-acetyltransferase activity"/>
    <property type="evidence" value="ECO:0000318"/>
    <property type="project" value="GO_Central"/>
</dbReference>
<gene>
    <name evidence="5" type="primary">cys2</name>
    <name evidence="4" type="ORF">SJAG_04305</name>
</gene>
<dbReference type="PIRSF" id="PIRSF000443">
    <property type="entry name" value="Homoser_Ac_trans"/>
    <property type="match status" value="1"/>
</dbReference>
<dbReference type="GO" id="GO:0160210">
    <property type="term" value="F:L-serine O-succinyltransferase activity"/>
    <property type="evidence" value="ECO:0007669"/>
    <property type="project" value="EnsemblFungi"/>
</dbReference>
<dbReference type="PANTHER" id="PTHR32268:SF16">
    <property type="entry name" value="SERINE O-SUCCINYLTRANSFERASE"/>
    <property type="match status" value="1"/>
</dbReference>
<dbReference type="eggNOG" id="ENOG502QR3J">
    <property type="taxonomic scope" value="Eukaryota"/>
</dbReference>
<dbReference type="Pfam" id="PF00561">
    <property type="entry name" value="Abhydrolase_1"/>
    <property type="match status" value="1"/>
</dbReference>
<feature type="region of interest" description="Disordered" evidence="2">
    <location>
        <begin position="54"/>
        <end position="85"/>
    </location>
</feature>
<dbReference type="STRING" id="402676.B6K6H3"/>
<dbReference type="NCBIfam" id="NF001209">
    <property type="entry name" value="PRK00175.1"/>
    <property type="match status" value="1"/>
</dbReference>
<name>B6K6H3_SCHJY</name>
<comment type="similarity">
    <text evidence="1">Belongs to the AB hydrolase superfamily. MetX family.</text>
</comment>
<dbReference type="HAMAP" id="MF_00296">
    <property type="entry name" value="MetX_acyltransf"/>
    <property type="match status" value="1"/>
</dbReference>
<dbReference type="Proteomes" id="UP000001744">
    <property type="component" value="Unassembled WGS sequence"/>
</dbReference>
<dbReference type="PANTHER" id="PTHR32268">
    <property type="entry name" value="HOMOSERINE O-ACETYLTRANSFERASE"/>
    <property type="match status" value="1"/>
</dbReference>
<evidence type="ECO:0000313" key="4">
    <source>
        <dbReference type="EMBL" id="EEB09127.1"/>
    </source>
</evidence>
<dbReference type="OMA" id="HPILVMG"/>
<sequence length="513" mass="57317">MLRTCTAKRAIFQVKAWRRWNSTNPQMAFPCVDRAQERSQLFQEAGFISRKPGMTKTRSTAKTTPSALRNEEPATAIKEPATPVESGPEPIYGKIVSGYKVFQYNKPFLCDHGGVLPRFDIAYESWGRLNADKSNAILLHTGLSASSHAHSHEANTQPGWWEKFIGPGKDLDTNKFFIICTNVIGSCYGSTGPASIDPSDNRHYATRFPTITVFDMVRAQTHLLDKLGIDKLYASVGSSLGGMQSLALGAIAPHRVGRIASISGAARSHPYSIALRFTQRQILMNDPHWNHGFYYNGVPPHVGMKLAREVATISYRSGPEWEQRFGMRRADPSADPALCPDFLIETYLDHAGEKFCTQYDPNSLLYISKAMDMFDMSASQQATLAYKRSQNMYKVDAQNFRLESSAAASKAKSKNDAGVERSSGAIEEDDLVEGMRPLRDIPTLVMGVRTDNLMPVNCQREAARCLRKAGNKHVHYHELDEQKSLFGHDTFLIYRNGCNLVGDKLKSFLEERF</sequence>
<dbReference type="VEuPathDB" id="FungiDB:SJAG_04305"/>
<evidence type="ECO:0000256" key="1">
    <source>
        <dbReference type="ARBA" id="ARBA00006886"/>
    </source>
</evidence>
<reference evidence="4 6" key="1">
    <citation type="journal article" date="2011" name="Science">
        <title>Comparative functional genomics of the fission yeasts.</title>
        <authorList>
            <person name="Rhind N."/>
            <person name="Chen Z."/>
            <person name="Yassour M."/>
            <person name="Thompson D.A."/>
            <person name="Haas B.J."/>
            <person name="Habib N."/>
            <person name="Wapinski I."/>
            <person name="Roy S."/>
            <person name="Lin M.F."/>
            <person name="Heiman D.I."/>
            <person name="Young S.K."/>
            <person name="Furuya K."/>
            <person name="Guo Y."/>
            <person name="Pidoux A."/>
            <person name="Chen H.M."/>
            <person name="Robbertse B."/>
            <person name="Goldberg J.M."/>
            <person name="Aoki K."/>
            <person name="Bayne E.H."/>
            <person name="Berlin A.M."/>
            <person name="Desjardins C.A."/>
            <person name="Dobbs E."/>
            <person name="Dukaj L."/>
            <person name="Fan L."/>
            <person name="FitzGerald M.G."/>
            <person name="French C."/>
            <person name="Gujja S."/>
            <person name="Hansen K."/>
            <person name="Keifenheim D."/>
            <person name="Levin J.Z."/>
            <person name="Mosher R.A."/>
            <person name="Mueller C.A."/>
            <person name="Pfiffner J."/>
            <person name="Priest M."/>
            <person name="Russ C."/>
            <person name="Smialowska A."/>
            <person name="Swoboda P."/>
            <person name="Sykes S.M."/>
            <person name="Vaughn M."/>
            <person name="Vengrova S."/>
            <person name="Yoder R."/>
            <person name="Zeng Q."/>
            <person name="Allshire R."/>
            <person name="Baulcombe D."/>
            <person name="Birren B.W."/>
            <person name="Brown W."/>
            <person name="Ekwall K."/>
            <person name="Kellis M."/>
            <person name="Leatherwood J."/>
            <person name="Levin H."/>
            <person name="Margalit H."/>
            <person name="Martienssen R."/>
            <person name="Nieduszynski C.A."/>
            <person name="Spatafora J.W."/>
            <person name="Friedman N."/>
            <person name="Dalgaard J.Z."/>
            <person name="Baumann P."/>
            <person name="Niki H."/>
            <person name="Regev A."/>
            <person name="Nusbaum C."/>
        </authorList>
    </citation>
    <scope>NUCLEOTIDE SEQUENCE [LARGE SCALE GENOMIC DNA]</scope>
    <source>
        <strain evidence="6">yFS275 / FY16936</strain>
    </source>
</reference>
<evidence type="ECO:0000256" key="2">
    <source>
        <dbReference type="SAM" id="MobiDB-lite"/>
    </source>
</evidence>
<dbReference type="EMBL" id="KE651167">
    <property type="protein sequence ID" value="EEB09127.1"/>
    <property type="molecule type" value="Genomic_DNA"/>
</dbReference>
<evidence type="ECO:0000313" key="5">
    <source>
        <dbReference type="JaponicusDB" id="SJAG_04305"/>
    </source>
</evidence>
<dbReference type="InterPro" id="IPR000073">
    <property type="entry name" value="AB_hydrolase_1"/>
</dbReference>
<dbReference type="InterPro" id="IPR008220">
    <property type="entry name" value="HAT_MetX-like"/>
</dbReference>
<dbReference type="NCBIfam" id="TIGR01392">
    <property type="entry name" value="homoserO_Ac_trn"/>
    <property type="match status" value="1"/>
</dbReference>
<dbReference type="HOGENOM" id="CLU_028760_7_0_1"/>
<dbReference type="GeneID" id="7052568"/>
<dbReference type="Gene3D" id="3.40.50.1820">
    <property type="entry name" value="alpha/beta hydrolase"/>
    <property type="match status" value="1"/>
</dbReference>
<keyword evidence="6" id="KW-1185">Reference proteome</keyword>
<dbReference type="OrthoDB" id="444135at2759"/>
<protein>
    <submittedName>
        <fullName evidence="4">Homoserine O-acetyltransferase</fullName>
    </submittedName>
</protein>
<evidence type="ECO:0000259" key="3">
    <source>
        <dbReference type="Pfam" id="PF00561"/>
    </source>
</evidence>
<accession>B6K6H3</accession>
<dbReference type="AlphaFoldDB" id="B6K6H3"/>
<feature type="compositionally biased region" description="Polar residues" evidence="2">
    <location>
        <begin position="56"/>
        <end position="67"/>
    </location>
</feature>
<dbReference type="InterPro" id="IPR029058">
    <property type="entry name" value="AB_hydrolase_fold"/>
</dbReference>